<comment type="catalytic activity">
    <reaction evidence="9">
        <text>L-threonyl-[protein] + ATP = O-phospho-L-threonyl-[protein] + ADP + H(+)</text>
        <dbReference type="Rhea" id="RHEA:46608"/>
        <dbReference type="Rhea" id="RHEA-COMP:11060"/>
        <dbReference type="Rhea" id="RHEA-COMP:11605"/>
        <dbReference type="ChEBI" id="CHEBI:15378"/>
        <dbReference type="ChEBI" id="CHEBI:30013"/>
        <dbReference type="ChEBI" id="CHEBI:30616"/>
        <dbReference type="ChEBI" id="CHEBI:61977"/>
        <dbReference type="ChEBI" id="CHEBI:456216"/>
        <dbReference type="EC" id="2.7.11.22"/>
    </reaction>
</comment>
<organism evidence="14 15">
    <name type="scientific">Phycomyces blakesleeanus</name>
    <dbReference type="NCBI Taxonomy" id="4837"/>
    <lineage>
        <taxon>Eukaryota</taxon>
        <taxon>Fungi</taxon>
        <taxon>Fungi incertae sedis</taxon>
        <taxon>Mucoromycota</taxon>
        <taxon>Mucoromycotina</taxon>
        <taxon>Mucoromycetes</taxon>
        <taxon>Mucorales</taxon>
        <taxon>Phycomycetaceae</taxon>
        <taxon>Phycomyces</taxon>
    </lineage>
</organism>
<dbReference type="InterPro" id="IPR050108">
    <property type="entry name" value="CDK"/>
</dbReference>
<evidence type="ECO:0000256" key="1">
    <source>
        <dbReference type="ARBA" id="ARBA00006485"/>
    </source>
</evidence>
<evidence type="ECO:0000256" key="4">
    <source>
        <dbReference type="ARBA" id="ARBA00022679"/>
    </source>
</evidence>
<evidence type="ECO:0000256" key="9">
    <source>
        <dbReference type="ARBA" id="ARBA00047811"/>
    </source>
</evidence>
<dbReference type="EC" id="2.7.11.22" evidence="2"/>
<keyword evidence="4" id="KW-0808">Transferase</keyword>
<evidence type="ECO:0000256" key="10">
    <source>
        <dbReference type="ARBA" id="ARBA00048367"/>
    </source>
</evidence>
<proteinExistence type="inferred from homology"/>
<evidence type="ECO:0000256" key="6">
    <source>
        <dbReference type="ARBA" id="ARBA00022777"/>
    </source>
</evidence>
<evidence type="ECO:0000256" key="3">
    <source>
        <dbReference type="ARBA" id="ARBA00022527"/>
    </source>
</evidence>
<dbReference type="Proteomes" id="UP001448207">
    <property type="component" value="Unassembled WGS sequence"/>
</dbReference>
<evidence type="ECO:0000256" key="8">
    <source>
        <dbReference type="ARBA" id="ARBA00039266"/>
    </source>
</evidence>
<name>A0ABR3BE90_PHYBL</name>
<dbReference type="InterPro" id="IPR011009">
    <property type="entry name" value="Kinase-like_dom_sf"/>
</dbReference>
<dbReference type="PROSITE" id="PS00107">
    <property type="entry name" value="PROTEIN_KINASE_ATP"/>
    <property type="match status" value="1"/>
</dbReference>
<dbReference type="PROSITE" id="PS50011">
    <property type="entry name" value="PROTEIN_KINASE_DOM"/>
    <property type="match status" value="1"/>
</dbReference>
<accession>A0ABR3BE90</accession>
<keyword evidence="3 12" id="KW-0723">Serine/threonine-protein kinase</keyword>
<evidence type="ECO:0000256" key="7">
    <source>
        <dbReference type="ARBA" id="ARBA00022840"/>
    </source>
</evidence>
<evidence type="ECO:0000259" key="13">
    <source>
        <dbReference type="PROSITE" id="PS50011"/>
    </source>
</evidence>
<dbReference type="CDD" id="cd07829">
    <property type="entry name" value="STKc_CDK_like"/>
    <property type="match status" value="1"/>
</dbReference>
<protein>
    <recommendedName>
        <fullName evidence="8">Cyclin-dependent kinase 1</fullName>
        <ecNumber evidence="2">2.7.11.22</ecNumber>
    </recommendedName>
</protein>
<dbReference type="Gene3D" id="3.30.200.20">
    <property type="entry name" value="Phosphorylase Kinase, domain 1"/>
    <property type="match status" value="1"/>
</dbReference>
<dbReference type="PANTHER" id="PTHR24056:SF254">
    <property type="entry name" value="CYCLIN-DEPENDENT KINASE 2"/>
    <property type="match status" value="1"/>
</dbReference>
<dbReference type="PANTHER" id="PTHR24056">
    <property type="entry name" value="CELL DIVISION PROTEIN KINASE"/>
    <property type="match status" value="1"/>
</dbReference>
<evidence type="ECO:0000256" key="2">
    <source>
        <dbReference type="ARBA" id="ARBA00012425"/>
    </source>
</evidence>
<dbReference type="SMART" id="SM00220">
    <property type="entry name" value="S_TKc"/>
    <property type="match status" value="1"/>
</dbReference>
<keyword evidence="7 11" id="KW-0067">ATP-binding</keyword>
<dbReference type="EMBL" id="JBCLYO010000001">
    <property type="protein sequence ID" value="KAL0096755.1"/>
    <property type="molecule type" value="Genomic_DNA"/>
</dbReference>
<dbReference type="SUPFAM" id="SSF56112">
    <property type="entry name" value="Protein kinase-like (PK-like)"/>
    <property type="match status" value="1"/>
</dbReference>
<reference evidence="14 15" key="1">
    <citation type="submission" date="2024-04" db="EMBL/GenBank/DDBJ databases">
        <title>Symmetric and asymmetric DNA N6-adenine methylation regulates different biological responses in Mucorales.</title>
        <authorList>
            <consortium name="Lawrence Berkeley National Laboratory"/>
            <person name="Lax C."/>
            <person name="Mondo S.J."/>
            <person name="Osorio-Concepcion M."/>
            <person name="Muszewska A."/>
            <person name="Corrochano-Luque M."/>
            <person name="Gutierrez G."/>
            <person name="Riley R."/>
            <person name="Lipzen A."/>
            <person name="Guo J."/>
            <person name="Hundley H."/>
            <person name="Amirebrahimi M."/>
            <person name="Ng V."/>
            <person name="Lorenzo-Gutierrez D."/>
            <person name="Binder U."/>
            <person name="Yang J."/>
            <person name="Song Y."/>
            <person name="Canovas D."/>
            <person name="Navarro E."/>
            <person name="Freitag M."/>
            <person name="Gabaldon T."/>
            <person name="Grigoriev I.V."/>
            <person name="Corrochano L.M."/>
            <person name="Nicolas F.E."/>
            <person name="Garre V."/>
        </authorList>
    </citation>
    <scope>NUCLEOTIDE SEQUENCE [LARGE SCALE GENOMIC DNA]</scope>
    <source>
        <strain evidence="14 15">L51</strain>
    </source>
</reference>
<evidence type="ECO:0000256" key="12">
    <source>
        <dbReference type="RuleBase" id="RU000304"/>
    </source>
</evidence>
<sequence>MFGQPHTRRSMMQADREADLAYERERMPHARERMPHARQDEHQLNPVLMKRRLTYEDEEALEWEGEGLCNYQKIGKIGEGTYGVVFKAREKSTNKLVALKKIRLQTSHGVPTTALREVAILKEVCHDNVIKLLDLVQKDTLLYMVFDYLDTDLRVYMNATKREGLTHGHIRSFMQQLLQGIDYCHSHRILHRDLKPQNLLIDKTGRLIIADLGLSRTFSVPMRPYTSSVITLWYRAPEILLGEGFYSTAVDMWGVGCVFAEMITLCPLFPGDSQIGQLFQIFKVCGTPTEKDWPGITSLPDYNPVFPPWCPVDISTHLQTSSKYPLDIGNLGIHLLRSLLIYDPSMRMSARRAKVHPYFFEDTDMLQC</sequence>
<comment type="catalytic activity">
    <reaction evidence="10">
        <text>L-seryl-[protein] + ATP = O-phospho-L-seryl-[protein] + ADP + H(+)</text>
        <dbReference type="Rhea" id="RHEA:17989"/>
        <dbReference type="Rhea" id="RHEA-COMP:9863"/>
        <dbReference type="Rhea" id="RHEA-COMP:11604"/>
        <dbReference type="ChEBI" id="CHEBI:15378"/>
        <dbReference type="ChEBI" id="CHEBI:29999"/>
        <dbReference type="ChEBI" id="CHEBI:30616"/>
        <dbReference type="ChEBI" id="CHEBI:83421"/>
        <dbReference type="ChEBI" id="CHEBI:456216"/>
        <dbReference type="EC" id="2.7.11.22"/>
    </reaction>
</comment>
<evidence type="ECO:0000313" key="14">
    <source>
        <dbReference type="EMBL" id="KAL0096755.1"/>
    </source>
</evidence>
<evidence type="ECO:0000256" key="11">
    <source>
        <dbReference type="PROSITE-ProRule" id="PRU10141"/>
    </source>
</evidence>
<dbReference type="InterPro" id="IPR017441">
    <property type="entry name" value="Protein_kinase_ATP_BS"/>
</dbReference>
<keyword evidence="5 11" id="KW-0547">Nucleotide-binding</keyword>
<comment type="caution">
    <text evidence="14">The sequence shown here is derived from an EMBL/GenBank/DDBJ whole genome shotgun (WGS) entry which is preliminary data.</text>
</comment>
<evidence type="ECO:0000256" key="5">
    <source>
        <dbReference type="ARBA" id="ARBA00022741"/>
    </source>
</evidence>
<feature type="domain" description="Protein kinase" evidence="13">
    <location>
        <begin position="71"/>
        <end position="359"/>
    </location>
</feature>
<keyword evidence="6" id="KW-0418">Kinase</keyword>
<feature type="binding site" evidence="11">
    <location>
        <position position="100"/>
    </location>
    <ligand>
        <name>ATP</name>
        <dbReference type="ChEBI" id="CHEBI:30616"/>
    </ligand>
</feature>
<dbReference type="Gene3D" id="1.10.510.10">
    <property type="entry name" value="Transferase(Phosphotransferase) domain 1"/>
    <property type="match status" value="1"/>
</dbReference>
<dbReference type="Pfam" id="PF00069">
    <property type="entry name" value="Pkinase"/>
    <property type="match status" value="1"/>
</dbReference>
<evidence type="ECO:0000313" key="15">
    <source>
        <dbReference type="Proteomes" id="UP001448207"/>
    </source>
</evidence>
<gene>
    <name evidence="14" type="ORF">J3Q64DRAFT_1709278</name>
</gene>
<dbReference type="InterPro" id="IPR008271">
    <property type="entry name" value="Ser/Thr_kinase_AS"/>
</dbReference>
<comment type="similarity">
    <text evidence="1">Belongs to the protein kinase superfamily. CMGC Ser/Thr protein kinase family. CDC2/CDKX subfamily.</text>
</comment>
<dbReference type="InterPro" id="IPR000719">
    <property type="entry name" value="Prot_kinase_dom"/>
</dbReference>
<dbReference type="PROSITE" id="PS00108">
    <property type="entry name" value="PROTEIN_KINASE_ST"/>
    <property type="match status" value="1"/>
</dbReference>
<keyword evidence="15" id="KW-1185">Reference proteome</keyword>